<keyword evidence="1" id="KW-1133">Transmembrane helix</keyword>
<name>A0A4R8A2R5_9FIRM</name>
<organism evidence="2 3">
    <name type="scientific">Breznakia blatticola</name>
    <dbReference type="NCBI Taxonomy" id="1754012"/>
    <lineage>
        <taxon>Bacteria</taxon>
        <taxon>Bacillati</taxon>
        <taxon>Bacillota</taxon>
        <taxon>Erysipelotrichia</taxon>
        <taxon>Erysipelotrichales</taxon>
        <taxon>Erysipelotrichaceae</taxon>
        <taxon>Breznakia</taxon>
    </lineage>
</organism>
<gene>
    <name evidence="2" type="ORF">EDD63_10711</name>
</gene>
<keyword evidence="3" id="KW-1185">Reference proteome</keyword>
<proteinExistence type="predicted"/>
<evidence type="ECO:0000313" key="3">
    <source>
        <dbReference type="Proteomes" id="UP000294743"/>
    </source>
</evidence>
<dbReference type="EMBL" id="SODD01000007">
    <property type="protein sequence ID" value="TDW24859.1"/>
    <property type="molecule type" value="Genomic_DNA"/>
</dbReference>
<sequence>MYGKKGIRFIAVIIIFVSMFTNTQQIKAAKQEHVKYNKVEIVAIEKHNDASKSVQSTKFDLNQQSTNQLSTNDEIAHVCIMICALGVSCLILAYIGRKVYKSK</sequence>
<dbReference type="Proteomes" id="UP000294743">
    <property type="component" value="Unassembled WGS sequence"/>
</dbReference>
<protein>
    <submittedName>
        <fullName evidence="2">Uncharacterized protein</fullName>
    </submittedName>
</protein>
<keyword evidence="1" id="KW-0472">Membrane</keyword>
<accession>A0A4R8A2R5</accession>
<dbReference type="AlphaFoldDB" id="A0A4R8A2R5"/>
<evidence type="ECO:0000313" key="2">
    <source>
        <dbReference type="EMBL" id="TDW24859.1"/>
    </source>
</evidence>
<evidence type="ECO:0000256" key="1">
    <source>
        <dbReference type="SAM" id="Phobius"/>
    </source>
</evidence>
<keyword evidence="1" id="KW-0812">Transmembrane</keyword>
<comment type="caution">
    <text evidence="2">The sequence shown here is derived from an EMBL/GenBank/DDBJ whole genome shotgun (WGS) entry which is preliminary data.</text>
</comment>
<feature type="transmembrane region" description="Helical" evidence="1">
    <location>
        <begin position="75"/>
        <end position="95"/>
    </location>
</feature>
<dbReference type="RefSeq" id="WP_134168427.1">
    <property type="nucleotide sequence ID" value="NZ_SODD01000007.1"/>
</dbReference>
<reference evidence="2 3" key="1">
    <citation type="submission" date="2019-03" db="EMBL/GenBank/DDBJ databases">
        <title>Genomic Encyclopedia of Type Strains, Phase IV (KMG-IV): sequencing the most valuable type-strain genomes for metagenomic binning, comparative biology and taxonomic classification.</title>
        <authorList>
            <person name="Goeker M."/>
        </authorList>
    </citation>
    <scope>NUCLEOTIDE SEQUENCE [LARGE SCALE GENOMIC DNA]</scope>
    <source>
        <strain evidence="2 3">DSM 28867</strain>
    </source>
</reference>